<feature type="region of interest" description="Disordered" evidence="1">
    <location>
        <begin position="72"/>
        <end position="91"/>
    </location>
</feature>
<evidence type="ECO:0000259" key="4">
    <source>
        <dbReference type="Pfam" id="PF07732"/>
    </source>
</evidence>
<accession>A0ABZ2K358</accession>
<dbReference type="InterPro" id="IPR045087">
    <property type="entry name" value="Cu-oxidase_fam"/>
</dbReference>
<dbReference type="Pfam" id="PF07731">
    <property type="entry name" value="Cu-oxidase_2"/>
    <property type="match status" value="1"/>
</dbReference>
<feature type="domain" description="Plastocyanin-like" evidence="4">
    <location>
        <begin position="102"/>
        <end position="216"/>
    </location>
</feature>
<dbReference type="InterPro" id="IPR001117">
    <property type="entry name" value="Cu-oxidase_2nd"/>
</dbReference>
<evidence type="ECO:0000256" key="1">
    <source>
        <dbReference type="SAM" id="MobiDB-lite"/>
    </source>
</evidence>
<organism evidence="5 6">
    <name type="scientific">Pendulispora brunnea</name>
    <dbReference type="NCBI Taxonomy" id="2905690"/>
    <lineage>
        <taxon>Bacteria</taxon>
        <taxon>Pseudomonadati</taxon>
        <taxon>Myxococcota</taxon>
        <taxon>Myxococcia</taxon>
        <taxon>Myxococcales</taxon>
        <taxon>Sorangiineae</taxon>
        <taxon>Pendulisporaceae</taxon>
        <taxon>Pendulispora</taxon>
    </lineage>
</organism>
<feature type="domain" description="Plastocyanin-like" evidence="3">
    <location>
        <begin position="404"/>
        <end position="512"/>
    </location>
</feature>
<dbReference type="InterPro" id="IPR011707">
    <property type="entry name" value="Cu-oxidase-like_N"/>
</dbReference>
<dbReference type="EMBL" id="CP089982">
    <property type="protein sequence ID" value="WXA91627.1"/>
    <property type="molecule type" value="Genomic_DNA"/>
</dbReference>
<dbReference type="InterPro" id="IPR011706">
    <property type="entry name" value="Cu-oxidase_C"/>
</dbReference>
<gene>
    <name evidence="5" type="ORF">LZC95_34850</name>
</gene>
<name>A0ABZ2K358_9BACT</name>
<proteinExistence type="predicted"/>
<dbReference type="SUPFAM" id="SSF49503">
    <property type="entry name" value="Cupredoxins"/>
    <property type="match status" value="3"/>
</dbReference>
<evidence type="ECO:0000259" key="2">
    <source>
        <dbReference type="Pfam" id="PF00394"/>
    </source>
</evidence>
<reference evidence="5 6" key="1">
    <citation type="submission" date="2021-12" db="EMBL/GenBank/DDBJ databases">
        <title>Discovery of the Pendulisporaceae a myxobacterial family with distinct sporulation behavior and unique specialized metabolism.</title>
        <authorList>
            <person name="Garcia R."/>
            <person name="Popoff A."/>
            <person name="Bader C.D."/>
            <person name="Loehr J."/>
            <person name="Walesch S."/>
            <person name="Walt C."/>
            <person name="Boldt J."/>
            <person name="Bunk B."/>
            <person name="Haeckl F.J.F.P.J."/>
            <person name="Gunesch A.P."/>
            <person name="Birkelbach J."/>
            <person name="Nuebel U."/>
            <person name="Pietschmann T."/>
            <person name="Bach T."/>
            <person name="Mueller R."/>
        </authorList>
    </citation>
    <scope>NUCLEOTIDE SEQUENCE [LARGE SCALE GENOMIC DNA]</scope>
    <source>
        <strain evidence="5 6">MSr12523</strain>
    </source>
</reference>
<dbReference type="PANTHER" id="PTHR48267:SF1">
    <property type="entry name" value="BILIRUBIN OXIDASE"/>
    <property type="match status" value="1"/>
</dbReference>
<dbReference type="Pfam" id="PF07732">
    <property type="entry name" value="Cu-oxidase_3"/>
    <property type="match status" value="1"/>
</dbReference>
<dbReference type="Proteomes" id="UP001379533">
    <property type="component" value="Chromosome"/>
</dbReference>
<dbReference type="Gene3D" id="2.60.40.420">
    <property type="entry name" value="Cupredoxins - blue copper proteins"/>
    <property type="match status" value="3"/>
</dbReference>
<feature type="domain" description="Plastocyanin-like" evidence="2">
    <location>
        <begin position="261"/>
        <end position="336"/>
    </location>
</feature>
<evidence type="ECO:0000313" key="5">
    <source>
        <dbReference type="EMBL" id="WXA91627.1"/>
    </source>
</evidence>
<sequence>MNIVTMTRVLTLAGLVGASFLSGCSDAPQLREGPVARTKMNFDKKVVPNAPKHTSYDPNRVFTNPLRIPEEATPEETASAQAPGTTGDATSGSATYYRLSIRATNVQLLPGPPTPMVGFAGRFPGPTLKAERGIPTVVTQANDWIENVTIHNHGHKVSAESDGHPVDYILPGKHKNYYYPNDQRAGTYWYHDHTMDLTGAHVYAGLAGFYIIHDRAEDVLNLPSGSYDVPLLLQDRTFKANNELDYFGNPHGWGGPTPVINGTVNPVLNVAARKYRLRLLNGCNARTLNLHFSVQGKPVPFQLIASDGGLLEAPVPMKAITITPGERYDVVMDFANFPVNTVMDLLNDDDPGIEPLLPALMQFKVTHTEVDRATVPPRLSTIDRLHEKDAVVFGTVELGVSADGETWTLNGTTYDPARIDIRSKRDKVTIWTLKNATEFTHPFHKHLVQFTVLDINGQPPPPELAGWKDTVGVPGNGSMRIIFKNEQFSGTYVLHCHRLEHEDHRMMIQESVEP</sequence>
<protein>
    <submittedName>
        <fullName evidence="5">Multicopper oxidase domain-containing protein</fullName>
    </submittedName>
</protein>
<dbReference type="RefSeq" id="WP_394842246.1">
    <property type="nucleotide sequence ID" value="NZ_CP089982.1"/>
</dbReference>
<evidence type="ECO:0000313" key="6">
    <source>
        <dbReference type="Proteomes" id="UP001379533"/>
    </source>
</evidence>
<evidence type="ECO:0000259" key="3">
    <source>
        <dbReference type="Pfam" id="PF07731"/>
    </source>
</evidence>
<dbReference type="InterPro" id="IPR008972">
    <property type="entry name" value="Cupredoxin"/>
</dbReference>
<dbReference type="Pfam" id="PF00394">
    <property type="entry name" value="Cu-oxidase"/>
    <property type="match status" value="1"/>
</dbReference>
<dbReference type="PANTHER" id="PTHR48267">
    <property type="entry name" value="CUPREDOXIN SUPERFAMILY PROTEIN"/>
    <property type="match status" value="1"/>
</dbReference>
<keyword evidence="6" id="KW-1185">Reference proteome</keyword>